<comment type="similarity">
    <text evidence="2">Belongs to the MGMT family.</text>
</comment>
<proteinExistence type="inferred from homology"/>
<dbReference type="NCBIfam" id="TIGR00589">
    <property type="entry name" value="ogt"/>
    <property type="match status" value="1"/>
</dbReference>
<evidence type="ECO:0000256" key="2">
    <source>
        <dbReference type="ARBA" id="ARBA00008711"/>
    </source>
</evidence>
<dbReference type="PROSITE" id="PS01124">
    <property type="entry name" value="HTH_ARAC_FAMILY_2"/>
    <property type="match status" value="1"/>
</dbReference>
<keyword evidence="5 12" id="KW-0808">Transferase</keyword>
<evidence type="ECO:0000256" key="4">
    <source>
        <dbReference type="ARBA" id="ARBA00022603"/>
    </source>
</evidence>
<keyword evidence="6" id="KW-0227">DNA damage</keyword>
<evidence type="ECO:0000313" key="12">
    <source>
        <dbReference type="EMBL" id="QOY84935.1"/>
    </source>
</evidence>
<dbReference type="PANTHER" id="PTHR10815:SF5">
    <property type="entry name" value="METHYLATED-DNA--PROTEIN-CYSTEINE METHYLTRANSFERASE"/>
    <property type="match status" value="1"/>
</dbReference>
<dbReference type="PANTHER" id="PTHR10815">
    <property type="entry name" value="METHYLATED-DNA--PROTEIN-CYSTEINE METHYLTRANSFERASE"/>
    <property type="match status" value="1"/>
</dbReference>
<dbReference type="PROSITE" id="PS00374">
    <property type="entry name" value="MGMT"/>
    <property type="match status" value="1"/>
</dbReference>
<reference evidence="12 13" key="1">
    <citation type="submission" date="2020-10" db="EMBL/GenBank/DDBJ databases">
        <title>Complete genome sequence of Paludibaculum fermentans P105T, a facultatively anaerobic acidobacterium capable of dissimilatory Fe(III) reduction.</title>
        <authorList>
            <person name="Dedysh S.N."/>
            <person name="Beletsky A.V."/>
            <person name="Kulichevskaya I.S."/>
            <person name="Mardanov A.V."/>
            <person name="Ravin N.V."/>
        </authorList>
    </citation>
    <scope>NUCLEOTIDE SEQUENCE [LARGE SCALE GENOMIC DNA]</scope>
    <source>
        <strain evidence="12 13">P105</strain>
    </source>
</reference>
<dbReference type="InterPro" id="IPR018060">
    <property type="entry name" value="HTH_AraC"/>
</dbReference>
<dbReference type="InterPro" id="IPR036217">
    <property type="entry name" value="MethylDNA_cys_MeTrfase_DNAb"/>
</dbReference>
<keyword evidence="13" id="KW-1185">Reference proteome</keyword>
<evidence type="ECO:0000256" key="9">
    <source>
        <dbReference type="ARBA" id="ARBA00023204"/>
    </source>
</evidence>
<dbReference type="Pfam" id="PF12833">
    <property type="entry name" value="HTH_18"/>
    <property type="match status" value="1"/>
</dbReference>
<dbReference type="SUPFAM" id="SSF46689">
    <property type="entry name" value="Homeodomain-like"/>
    <property type="match status" value="1"/>
</dbReference>
<keyword evidence="4 12" id="KW-0489">Methyltransferase</keyword>
<evidence type="ECO:0000256" key="10">
    <source>
        <dbReference type="ARBA" id="ARBA00049348"/>
    </source>
</evidence>
<dbReference type="RefSeq" id="WP_194446605.1">
    <property type="nucleotide sequence ID" value="NZ_CP063849.1"/>
</dbReference>
<sequence>MTHEDARMQAACDYIRSHSEEPLSLEDMSRQAGLSPFHFLRRFKAFTGLTPKQFLDGCRLDALKGHLRGGGSVTDAIYEAGFGSSSRVYEKVDTRLGMTPKEYRTGGERVSISYVTEQTAVGLMMMGATDRGLCFVQFGEREAELLAMLRSEYPKALLTAMAEPYPEQFQAWMQALGAHLAGGQPSLSLPLDLRATAFQWKVWRYLQGIPYAEVQSYSEVAEGIGQPKAARAVARACATNRVAIVIPCHRVIRGTGELGGYRWGLDRKRALLDGERAARARGPRR</sequence>
<dbReference type="EMBL" id="CP063849">
    <property type="protein sequence ID" value="QOY84935.1"/>
    <property type="molecule type" value="Genomic_DNA"/>
</dbReference>
<dbReference type="KEGG" id="pfer:IRI77_18940"/>
<organism evidence="12 13">
    <name type="scientific">Paludibaculum fermentans</name>
    <dbReference type="NCBI Taxonomy" id="1473598"/>
    <lineage>
        <taxon>Bacteria</taxon>
        <taxon>Pseudomonadati</taxon>
        <taxon>Acidobacteriota</taxon>
        <taxon>Terriglobia</taxon>
        <taxon>Bryobacterales</taxon>
        <taxon>Bryobacteraceae</taxon>
        <taxon>Paludibaculum</taxon>
    </lineage>
</organism>
<feature type="domain" description="HTH araC/xylS-type" evidence="11">
    <location>
        <begin position="9"/>
        <end position="106"/>
    </location>
</feature>
<evidence type="ECO:0000256" key="7">
    <source>
        <dbReference type="ARBA" id="ARBA00023015"/>
    </source>
</evidence>
<dbReference type="FunFam" id="1.10.10.10:FF:000214">
    <property type="entry name" value="Methylated-DNA--protein-cysteine methyltransferase"/>
    <property type="match status" value="1"/>
</dbReference>
<dbReference type="Gene3D" id="1.10.10.10">
    <property type="entry name" value="Winged helix-like DNA-binding domain superfamily/Winged helix DNA-binding domain"/>
    <property type="match status" value="1"/>
</dbReference>
<dbReference type="SMART" id="SM00342">
    <property type="entry name" value="HTH_ARAC"/>
    <property type="match status" value="1"/>
</dbReference>
<dbReference type="SUPFAM" id="SSF46767">
    <property type="entry name" value="Methylated DNA-protein cysteine methyltransferase, C-terminal domain"/>
    <property type="match status" value="1"/>
</dbReference>
<keyword evidence="7" id="KW-0805">Transcription regulation</keyword>
<comment type="catalytic activity">
    <reaction evidence="10">
        <text>a 6-O-methyl-2'-deoxyguanosine in DNA + L-cysteinyl-[protein] = S-methyl-L-cysteinyl-[protein] + a 2'-deoxyguanosine in DNA</text>
        <dbReference type="Rhea" id="RHEA:24000"/>
        <dbReference type="Rhea" id="RHEA-COMP:10131"/>
        <dbReference type="Rhea" id="RHEA-COMP:10132"/>
        <dbReference type="Rhea" id="RHEA-COMP:11367"/>
        <dbReference type="Rhea" id="RHEA-COMP:11368"/>
        <dbReference type="ChEBI" id="CHEBI:29950"/>
        <dbReference type="ChEBI" id="CHEBI:82612"/>
        <dbReference type="ChEBI" id="CHEBI:85445"/>
        <dbReference type="ChEBI" id="CHEBI:85448"/>
        <dbReference type="EC" id="2.1.1.63"/>
    </reaction>
</comment>
<dbReference type="EC" id="2.1.1.63" evidence="3"/>
<dbReference type="InterPro" id="IPR009057">
    <property type="entry name" value="Homeodomain-like_sf"/>
</dbReference>
<evidence type="ECO:0000256" key="8">
    <source>
        <dbReference type="ARBA" id="ARBA00023163"/>
    </source>
</evidence>
<accession>A0A7S7NJU4</accession>
<dbReference type="CDD" id="cd06445">
    <property type="entry name" value="ATase"/>
    <property type="match status" value="1"/>
</dbReference>
<dbReference type="InterPro" id="IPR001497">
    <property type="entry name" value="MethylDNA_cys_MeTrfase_AS"/>
</dbReference>
<evidence type="ECO:0000256" key="6">
    <source>
        <dbReference type="ARBA" id="ARBA00022763"/>
    </source>
</evidence>
<evidence type="ECO:0000256" key="5">
    <source>
        <dbReference type="ARBA" id="ARBA00022679"/>
    </source>
</evidence>
<dbReference type="InterPro" id="IPR014048">
    <property type="entry name" value="MethylDNA_cys_MeTrfase_DNA-bd"/>
</dbReference>
<dbReference type="GO" id="GO:0032259">
    <property type="term" value="P:methylation"/>
    <property type="evidence" value="ECO:0007669"/>
    <property type="project" value="UniProtKB-KW"/>
</dbReference>
<dbReference type="Pfam" id="PF01035">
    <property type="entry name" value="DNA_binding_1"/>
    <property type="match status" value="1"/>
</dbReference>
<keyword evidence="8" id="KW-0804">Transcription</keyword>
<dbReference type="GO" id="GO:0003700">
    <property type="term" value="F:DNA-binding transcription factor activity"/>
    <property type="evidence" value="ECO:0007669"/>
    <property type="project" value="InterPro"/>
</dbReference>
<keyword evidence="9" id="KW-0234">DNA repair</keyword>
<protein>
    <recommendedName>
        <fullName evidence="3">methylated-DNA--[protein]-cysteine S-methyltransferase</fullName>
        <ecNumber evidence="3">2.1.1.63</ecNumber>
    </recommendedName>
</protein>
<dbReference type="AlphaFoldDB" id="A0A7S7NJU4"/>
<dbReference type="GO" id="GO:0006281">
    <property type="term" value="P:DNA repair"/>
    <property type="evidence" value="ECO:0007669"/>
    <property type="project" value="UniProtKB-KW"/>
</dbReference>
<evidence type="ECO:0000313" key="13">
    <source>
        <dbReference type="Proteomes" id="UP000593892"/>
    </source>
</evidence>
<evidence type="ECO:0000256" key="3">
    <source>
        <dbReference type="ARBA" id="ARBA00011918"/>
    </source>
</evidence>
<evidence type="ECO:0000259" key="11">
    <source>
        <dbReference type="PROSITE" id="PS01124"/>
    </source>
</evidence>
<dbReference type="InterPro" id="IPR036388">
    <property type="entry name" value="WH-like_DNA-bd_sf"/>
</dbReference>
<dbReference type="SUPFAM" id="SSF53155">
    <property type="entry name" value="Methylated DNA-protein cysteine methyltransferase domain"/>
    <property type="match status" value="1"/>
</dbReference>
<comment type="catalytic activity">
    <reaction evidence="1">
        <text>a 4-O-methyl-thymidine in DNA + L-cysteinyl-[protein] = a thymidine in DNA + S-methyl-L-cysteinyl-[protein]</text>
        <dbReference type="Rhea" id="RHEA:53428"/>
        <dbReference type="Rhea" id="RHEA-COMP:10131"/>
        <dbReference type="Rhea" id="RHEA-COMP:10132"/>
        <dbReference type="Rhea" id="RHEA-COMP:13555"/>
        <dbReference type="Rhea" id="RHEA-COMP:13556"/>
        <dbReference type="ChEBI" id="CHEBI:29950"/>
        <dbReference type="ChEBI" id="CHEBI:82612"/>
        <dbReference type="ChEBI" id="CHEBI:137386"/>
        <dbReference type="ChEBI" id="CHEBI:137387"/>
        <dbReference type="EC" id="2.1.1.63"/>
    </reaction>
</comment>
<name>A0A7S7NJU4_PALFE</name>
<dbReference type="Gene3D" id="1.10.10.60">
    <property type="entry name" value="Homeodomain-like"/>
    <property type="match status" value="1"/>
</dbReference>
<dbReference type="GO" id="GO:0043565">
    <property type="term" value="F:sequence-specific DNA binding"/>
    <property type="evidence" value="ECO:0007669"/>
    <property type="project" value="InterPro"/>
</dbReference>
<dbReference type="InterPro" id="IPR036631">
    <property type="entry name" value="MGMT_N_sf"/>
</dbReference>
<gene>
    <name evidence="12" type="ORF">IRI77_18940</name>
</gene>
<dbReference type="GO" id="GO:0003908">
    <property type="term" value="F:methylated-DNA-[protein]-cysteine S-methyltransferase activity"/>
    <property type="evidence" value="ECO:0007669"/>
    <property type="project" value="UniProtKB-EC"/>
</dbReference>
<dbReference type="Gene3D" id="3.30.160.70">
    <property type="entry name" value="Methylated DNA-protein cysteine methyltransferase domain"/>
    <property type="match status" value="1"/>
</dbReference>
<evidence type="ECO:0000256" key="1">
    <source>
        <dbReference type="ARBA" id="ARBA00001286"/>
    </source>
</evidence>
<dbReference type="Proteomes" id="UP000593892">
    <property type="component" value="Chromosome"/>
</dbReference>